<dbReference type="Pfam" id="PF03597">
    <property type="entry name" value="FixS"/>
    <property type="match status" value="1"/>
</dbReference>
<comment type="caution">
    <text evidence="1">The sequence shown here is derived from an EMBL/GenBank/DDBJ whole genome shotgun (WGS) entry which is preliminary data.</text>
</comment>
<name>A0A917DPZ7_9BACT</name>
<organism evidence="1 2">
    <name type="scientific">Emticicia aquatilis</name>
    <dbReference type="NCBI Taxonomy" id="1537369"/>
    <lineage>
        <taxon>Bacteria</taxon>
        <taxon>Pseudomonadati</taxon>
        <taxon>Bacteroidota</taxon>
        <taxon>Cytophagia</taxon>
        <taxon>Cytophagales</taxon>
        <taxon>Leadbetterellaceae</taxon>
        <taxon>Emticicia</taxon>
    </lineage>
</organism>
<dbReference type="EMBL" id="BMKK01000004">
    <property type="protein sequence ID" value="GGD58978.1"/>
    <property type="molecule type" value="Genomic_DNA"/>
</dbReference>
<dbReference type="Proteomes" id="UP000609064">
    <property type="component" value="Unassembled WGS sequence"/>
</dbReference>
<proteinExistence type="predicted"/>
<evidence type="ECO:0000313" key="1">
    <source>
        <dbReference type="EMBL" id="GGD58978.1"/>
    </source>
</evidence>
<keyword evidence="2" id="KW-1185">Reference proteome</keyword>
<sequence length="58" mass="6350">MSIILFLAVAAIVVAGGFLGAFIWATKDGQYDDTYTPSVRMLFDNPVQSPEAKIKKDE</sequence>
<dbReference type="AlphaFoldDB" id="A0A917DPZ7"/>
<evidence type="ECO:0000313" key="2">
    <source>
        <dbReference type="Proteomes" id="UP000609064"/>
    </source>
</evidence>
<reference evidence="1" key="2">
    <citation type="submission" date="2020-09" db="EMBL/GenBank/DDBJ databases">
        <authorList>
            <person name="Sun Q."/>
            <person name="Zhou Y."/>
        </authorList>
    </citation>
    <scope>NUCLEOTIDE SEQUENCE</scope>
    <source>
        <strain evidence="1">CGMCC 1.15958</strain>
    </source>
</reference>
<dbReference type="RefSeq" id="WP_188766295.1">
    <property type="nucleotide sequence ID" value="NZ_BMKK01000004.1"/>
</dbReference>
<reference evidence="1" key="1">
    <citation type="journal article" date="2014" name="Int. J. Syst. Evol. Microbiol.">
        <title>Complete genome sequence of Corynebacterium casei LMG S-19264T (=DSM 44701T), isolated from a smear-ripened cheese.</title>
        <authorList>
            <consortium name="US DOE Joint Genome Institute (JGI-PGF)"/>
            <person name="Walter F."/>
            <person name="Albersmeier A."/>
            <person name="Kalinowski J."/>
            <person name="Ruckert C."/>
        </authorList>
    </citation>
    <scope>NUCLEOTIDE SEQUENCE</scope>
    <source>
        <strain evidence="1">CGMCC 1.15958</strain>
    </source>
</reference>
<dbReference type="NCBIfam" id="TIGR00847">
    <property type="entry name" value="ccoS"/>
    <property type="match status" value="1"/>
</dbReference>
<protein>
    <recommendedName>
        <fullName evidence="3">Cbb3-type cytochrome oxidase assembly protein CcoS</fullName>
    </recommendedName>
</protein>
<evidence type="ECO:0008006" key="3">
    <source>
        <dbReference type="Google" id="ProtNLM"/>
    </source>
</evidence>
<gene>
    <name evidence="1" type="ORF">GCM10011514_23670</name>
</gene>
<accession>A0A917DPZ7</accession>
<dbReference type="InterPro" id="IPR004714">
    <property type="entry name" value="Cyt_oxidase_maturation_cbb3"/>
</dbReference>